<sequence>MNREAVQALRDKLVAERDNHAQETWASVKLDAETARLLSERYDNGSTQPLKVSCATAACAAGHACLMAGDVFLVDPMGEFDPGEIVGVDSVETPDGVTRTVEARAQELLGLTRAEANNLFDPHHSHEQTIHLLDQLLADEDIEDYCSENCYDRDDD</sequence>
<evidence type="ECO:0000313" key="1">
    <source>
        <dbReference type="EMBL" id="AQP30816.1"/>
    </source>
</evidence>
<evidence type="ECO:0000313" key="2">
    <source>
        <dbReference type="Proteomes" id="UP000224283"/>
    </source>
</evidence>
<name>A0A1S5VXV3_9CAUD</name>
<dbReference type="EMBL" id="KY549152">
    <property type="protein sequence ID" value="AQP30816.1"/>
    <property type="molecule type" value="Genomic_DNA"/>
</dbReference>
<protein>
    <recommendedName>
        <fullName evidence="3">RDF protein</fullName>
    </recommendedName>
</protein>
<organism evidence="1 2">
    <name type="scientific">Mycobacterium phage Maxxinista</name>
    <dbReference type="NCBI Taxonomy" id="1955423"/>
    <lineage>
        <taxon>Viruses</taxon>
        <taxon>Duplodnaviria</taxon>
        <taxon>Heunggongvirae</taxon>
        <taxon>Uroviricota</taxon>
        <taxon>Caudoviricetes</taxon>
        <taxon>Kostyavirus</taxon>
        <taxon>Kostyavirus CJW1</taxon>
    </lineage>
</organism>
<evidence type="ECO:0008006" key="3">
    <source>
        <dbReference type="Google" id="ProtNLM"/>
    </source>
</evidence>
<proteinExistence type="predicted"/>
<dbReference type="Proteomes" id="UP000224283">
    <property type="component" value="Genome"/>
</dbReference>
<gene>
    <name evidence="1" type="ORF">SEA_MAXXINISTA_98</name>
</gene>
<reference evidence="2" key="1">
    <citation type="submission" date="2017-01" db="EMBL/GenBank/DDBJ databases">
        <authorList>
            <person name="Mah S.A."/>
            <person name="Swanson W.J."/>
            <person name="Moy G.W."/>
            <person name="Vacquier V.D."/>
        </authorList>
    </citation>
    <scope>NUCLEOTIDE SEQUENCE [LARGE SCALE GENOMIC DNA]</scope>
</reference>
<accession>A0A1S5VXV3</accession>